<name>A0A1C7M8Z7_GRIFR</name>
<accession>A0A1C7M8Z7</accession>
<reference evidence="2 3" key="1">
    <citation type="submission" date="2016-03" db="EMBL/GenBank/DDBJ databases">
        <title>Whole genome sequencing of Grifola frondosa 9006-11.</title>
        <authorList>
            <person name="Min B."/>
            <person name="Park H."/>
            <person name="Kim J.-G."/>
            <person name="Cho H."/>
            <person name="Oh Y.-L."/>
            <person name="Kong W.-S."/>
            <person name="Choi I.-G."/>
        </authorList>
    </citation>
    <scope>NUCLEOTIDE SEQUENCE [LARGE SCALE GENOMIC DNA]</scope>
    <source>
        <strain evidence="2 3">9006-11</strain>
    </source>
</reference>
<dbReference type="AlphaFoldDB" id="A0A1C7M8Z7"/>
<sequence>MTASLAQIPADALALRVSVLDVRVPLSRRWTVSLLFTILVGMRCKCRTLGHTRFQHRAIPTMIAPWGIRMLSYAGVHTSFVALYIRIQSSWHVASDPTLATPIDLPWCCPPPHSSLRTAGVFAVPRTRHMLGTRSSAIFMPSRTLSWLLFFFLYLLSIYLYCDPVALLVCMPGVDTFLLSEYCVAPQFTLNRG</sequence>
<comment type="caution">
    <text evidence="2">The sequence shown here is derived from an EMBL/GenBank/DDBJ whole genome shotgun (WGS) entry which is preliminary data.</text>
</comment>
<proteinExistence type="predicted"/>
<feature type="transmembrane region" description="Helical" evidence="1">
    <location>
        <begin position="144"/>
        <end position="162"/>
    </location>
</feature>
<protein>
    <submittedName>
        <fullName evidence="2">Uncharacterized protein</fullName>
    </submittedName>
</protein>
<evidence type="ECO:0000313" key="2">
    <source>
        <dbReference type="EMBL" id="OBZ73390.1"/>
    </source>
</evidence>
<keyword evidence="1" id="KW-1133">Transmembrane helix</keyword>
<evidence type="ECO:0000313" key="3">
    <source>
        <dbReference type="Proteomes" id="UP000092993"/>
    </source>
</evidence>
<dbReference type="Proteomes" id="UP000092993">
    <property type="component" value="Unassembled WGS sequence"/>
</dbReference>
<dbReference type="EMBL" id="LUGG01000007">
    <property type="protein sequence ID" value="OBZ73390.1"/>
    <property type="molecule type" value="Genomic_DNA"/>
</dbReference>
<gene>
    <name evidence="2" type="ORF">A0H81_06629</name>
</gene>
<organism evidence="2 3">
    <name type="scientific">Grifola frondosa</name>
    <name type="common">Maitake</name>
    <name type="synonym">Polyporus frondosus</name>
    <dbReference type="NCBI Taxonomy" id="5627"/>
    <lineage>
        <taxon>Eukaryota</taxon>
        <taxon>Fungi</taxon>
        <taxon>Dikarya</taxon>
        <taxon>Basidiomycota</taxon>
        <taxon>Agaricomycotina</taxon>
        <taxon>Agaricomycetes</taxon>
        <taxon>Polyporales</taxon>
        <taxon>Grifolaceae</taxon>
        <taxon>Grifola</taxon>
    </lineage>
</organism>
<keyword evidence="3" id="KW-1185">Reference proteome</keyword>
<keyword evidence="1" id="KW-0812">Transmembrane</keyword>
<evidence type="ECO:0000256" key="1">
    <source>
        <dbReference type="SAM" id="Phobius"/>
    </source>
</evidence>
<keyword evidence="1" id="KW-0472">Membrane</keyword>